<dbReference type="SUPFAM" id="SSF52540">
    <property type="entry name" value="P-loop containing nucleoside triphosphate hydrolases"/>
    <property type="match status" value="1"/>
</dbReference>
<evidence type="ECO:0000256" key="1">
    <source>
        <dbReference type="SAM" id="Coils"/>
    </source>
</evidence>
<organism evidence="4 5">
    <name type="scientific">Oryzias melastigma</name>
    <name type="common">Marine medaka</name>
    <dbReference type="NCBI Taxonomy" id="30732"/>
    <lineage>
        <taxon>Eukaryota</taxon>
        <taxon>Metazoa</taxon>
        <taxon>Chordata</taxon>
        <taxon>Craniata</taxon>
        <taxon>Vertebrata</taxon>
        <taxon>Euteleostomi</taxon>
        <taxon>Actinopterygii</taxon>
        <taxon>Neopterygii</taxon>
        <taxon>Teleostei</taxon>
        <taxon>Neoteleostei</taxon>
        <taxon>Acanthomorphata</taxon>
        <taxon>Ovalentaria</taxon>
        <taxon>Atherinomorphae</taxon>
        <taxon>Beloniformes</taxon>
        <taxon>Adrianichthyidae</taxon>
        <taxon>Oryziinae</taxon>
        <taxon>Oryzias</taxon>
    </lineage>
</organism>
<dbReference type="InterPro" id="IPR052634">
    <property type="entry name" value="Sperm_flagellar-bone_growth"/>
</dbReference>
<evidence type="ECO:0000313" key="4">
    <source>
        <dbReference type="Ensembl" id="ENSOMEP00000017404.1"/>
    </source>
</evidence>
<dbReference type="Pfam" id="PF00406">
    <property type="entry name" value="ADK"/>
    <property type="match status" value="1"/>
</dbReference>
<dbReference type="GO" id="GO:0097225">
    <property type="term" value="C:sperm midpiece"/>
    <property type="evidence" value="ECO:0007669"/>
    <property type="project" value="TreeGrafter"/>
</dbReference>
<dbReference type="Gene3D" id="1.10.418.10">
    <property type="entry name" value="Calponin-like domain"/>
    <property type="match status" value="1"/>
</dbReference>
<dbReference type="AlphaFoldDB" id="A0A3B3CJY2"/>
<dbReference type="Pfam" id="PF06294">
    <property type="entry name" value="CH_2"/>
    <property type="match status" value="1"/>
</dbReference>
<feature type="region of interest" description="Disordered" evidence="2">
    <location>
        <begin position="660"/>
        <end position="689"/>
    </location>
</feature>
<dbReference type="InterPro" id="IPR010441">
    <property type="entry name" value="CH_2"/>
</dbReference>
<feature type="domain" description="Calponin-homology (CH)" evidence="3">
    <location>
        <begin position="1"/>
        <end position="106"/>
    </location>
</feature>
<feature type="coiled-coil region" evidence="1">
    <location>
        <begin position="189"/>
        <end position="223"/>
    </location>
</feature>
<sequence>MSEMLLCRWLNQELQLSKVVGMDTLATDFSNGYLIGEILHKYKLQDNFNKFLEKNTSISKVNNFMRLEPTLKLLGISFNMNTAQDLMQEKQGVAAHLLFQLYDALKKRKSPEMKRSLMEVEQPRAEANLYRRERKIYVSNKLSESGAGLSLQSNTKYMQEIRQRLKEKALADERRQKRQDRFLVEQFKAHAAQQELQRDEQLVKRLTRQTKQEQRLVAQLLQMRMQKEVIRENRLFVEQQYQERREKDFREALYREAVLAQQEKVAREEEIRKDVELCTRISAEQSQNKRKKYFNHCKELLNQIVDLATKVGDYRQLTENTIPEQTMRDWKELFLKGLPLYEPSHEQSLELSALKDSIDLTKLPQEALNNLDYHEYANIFEQKEAGEIKPPSAKSILENVVRRLKNIVCSSTAKPPNSEYSHFIIKACVLGNICSGKTTSLGIYVLSSDTLVEESLKAYHDGEEVCGVLFLFFFALNQPSPRALLGAAVDKELKKGNAIPNELLVEIMTQAIRQVPAHSGWILDGFPPDISLAHLLEKALGGCEEETKEAAIDQTDIIADCSPPTPPPPPAPVLDVVLMLNIPDECAVRRSKIAKESATFKGAWPALEKWYSGKQNILVTVDADVDEDEVYNRVKLILQKILEKKPRAITAHAFMQELKETDQKEAKEPERPQVEEASSKAKKTPKGKRSFGKLKGMFSGKSTRTMFYVCFFTTISFCWFCFPAQGEEPEKTEPQIPSEKTETKEMTGKFHQEYAAALDHEGKQTQLIRFLISQCNKVHEGKHRLQFSFIS</sequence>
<dbReference type="GO" id="GO:0007288">
    <property type="term" value="P:sperm axoneme assembly"/>
    <property type="evidence" value="ECO:0007669"/>
    <property type="project" value="TreeGrafter"/>
</dbReference>
<keyword evidence="1" id="KW-0175">Coiled coil</keyword>
<dbReference type="InterPro" id="IPR036872">
    <property type="entry name" value="CH_dom_sf"/>
</dbReference>
<keyword evidence="5" id="KW-1185">Reference proteome</keyword>
<dbReference type="InterPro" id="IPR027417">
    <property type="entry name" value="P-loop_NTPase"/>
</dbReference>
<dbReference type="Pfam" id="PF22946">
    <property type="entry name" value="SPEF2_D5"/>
    <property type="match status" value="1"/>
</dbReference>
<accession>A0A3B3CJY2</accession>
<dbReference type="PROSITE" id="PS50021">
    <property type="entry name" value="CH"/>
    <property type="match status" value="1"/>
</dbReference>
<reference evidence="4" key="1">
    <citation type="submission" date="2025-08" db="UniProtKB">
        <authorList>
            <consortium name="Ensembl"/>
        </authorList>
    </citation>
    <scope>IDENTIFICATION</scope>
</reference>
<dbReference type="GO" id="GO:0005737">
    <property type="term" value="C:cytoplasm"/>
    <property type="evidence" value="ECO:0007669"/>
    <property type="project" value="UniProtKB-ARBA"/>
</dbReference>
<dbReference type="PANTHER" id="PTHR14919">
    <property type="entry name" value="KPL2-RELATED"/>
    <property type="match status" value="1"/>
</dbReference>
<dbReference type="GeneTree" id="ENSGT00390000008160"/>
<feature type="compositionally biased region" description="Basic and acidic residues" evidence="2">
    <location>
        <begin position="660"/>
        <end position="679"/>
    </location>
</feature>
<name>A0A3B3CJY2_ORYME</name>
<dbReference type="Ensembl" id="ENSOMET00000026148.1">
    <property type="protein sequence ID" value="ENSOMEP00000017404.1"/>
    <property type="gene ID" value="ENSOMEG00000019266.1"/>
</dbReference>
<evidence type="ECO:0000313" key="5">
    <source>
        <dbReference type="Proteomes" id="UP000261560"/>
    </source>
</evidence>
<protein>
    <submittedName>
        <fullName evidence="4">Sperm flagellar 2</fullName>
    </submittedName>
</protein>
<proteinExistence type="predicted"/>
<feature type="compositionally biased region" description="Basic residues" evidence="2">
    <location>
        <begin position="680"/>
        <end position="689"/>
    </location>
</feature>
<evidence type="ECO:0000256" key="2">
    <source>
        <dbReference type="SAM" id="MobiDB-lite"/>
    </source>
</evidence>
<dbReference type="InterPro" id="IPR054517">
    <property type="entry name" value="SPEF2_D5"/>
</dbReference>
<dbReference type="Proteomes" id="UP000261560">
    <property type="component" value="Unplaced"/>
</dbReference>
<dbReference type="PANTHER" id="PTHR14919:SF0">
    <property type="entry name" value="SPERM FLAGELLAR PROTEIN 2"/>
    <property type="match status" value="1"/>
</dbReference>
<dbReference type="InterPro" id="IPR001715">
    <property type="entry name" value="CH_dom"/>
</dbReference>
<evidence type="ECO:0000259" key="3">
    <source>
        <dbReference type="PROSITE" id="PS50021"/>
    </source>
</evidence>
<dbReference type="GO" id="GO:0002177">
    <property type="term" value="C:manchette"/>
    <property type="evidence" value="ECO:0007669"/>
    <property type="project" value="TreeGrafter"/>
</dbReference>
<dbReference type="Gene3D" id="3.40.50.300">
    <property type="entry name" value="P-loop containing nucleotide triphosphate hydrolases"/>
    <property type="match status" value="1"/>
</dbReference>
<reference evidence="4" key="2">
    <citation type="submission" date="2025-09" db="UniProtKB">
        <authorList>
            <consortium name="Ensembl"/>
        </authorList>
    </citation>
    <scope>IDENTIFICATION</scope>
</reference>